<keyword evidence="3" id="KW-1185">Reference proteome</keyword>
<evidence type="ECO:0000313" key="3">
    <source>
        <dbReference type="Proteomes" id="UP001566132"/>
    </source>
</evidence>
<name>A0ABD1EGU2_HYPHA</name>
<dbReference type="InterPro" id="IPR036682">
    <property type="entry name" value="OS_D_A10/PebIII_sf"/>
</dbReference>
<dbReference type="SUPFAM" id="SSF100910">
    <property type="entry name" value="Chemosensory protein Csp2"/>
    <property type="match status" value="1"/>
</dbReference>
<keyword evidence="1" id="KW-0732">Signal</keyword>
<dbReference type="PANTHER" id="PTHR11257:SF12">
    <property type="entry name" value="EJACULATORY BULB-SPECIFIC PROTEIN 3-RELATED"/>
    <property type="match status" value="1"/>
</dbReference>
<sequence>MKGASLVVFFVLCGLAYCLPQEKYTTKYDNVDLDAIIRSDRLLRNYLDCVLSKRACTKDGAELKSKYYKLISCIHLLLHYPLEHLPEALNNHCAKCSEAQKNGSRKIIHHLIKNKRSWWDELERKFDPTRSYRARYADELRREGIIL</sequence>
<proteinExistence type="predicted"/>
<evidence type="ECO:0000256" key="1">
    <source>
        <dbReference type="SAM" id="SignalP"/>
    </source>
</evidence>
<dbReference type="Proteomes" id="UP001566132">
    <property type="component" value="Unassembled WGS sequence"/>
</dbReference>
<organism evidence="2 3">
    <name type="scientific">Hypothenemus hampei</name>
    <name type="common">Coffee berry borer</name>
    <dbReference type="NCBI Taxonomy" id="57062"/>
    <lineage>
        <taxon>Eukaryota</taxon>
        <taxon>Metazoa</taxon>
        <taxon>Ecdysozoa</taxon>
        <taxon>Arthropoda</taxon>
        <taxon>Hexapoda</taxon>
        <taxon>Insecta</taxon>
        <taxon>Pterygota</taxon>
        <taxon>Neoptera</taxon>
        <taxon>Endopterygota</taxon>
        <taxon>Coleoptera</taxon>
        <taxon>Polyphaga</taxon>
        <taxon>Cucujiformia</taxon>
        <taxon>Curculionidae</taxon>
        <taxon>Scolytinae</taxon>
        <taxon>Hypothenemus</taxon>
    </lineage>
</organism>
<dbReference type="Pfam" id="PF03392">
    <property type="entry name" value="OS-D"/>
    <property type="match status" value="2"/>
</dbReference>
<dbReference type="AlphaFoldDB" id="A0ABD1EGU2"/>
<comment type="caution">
    <text evidence="2">The sequence shown here is derived from an EMBL/GenBank/DDBJ whole genome shotgun (WGS) entry which is preliminary data.</text>
</comment>
<protein>
    <submittedName>
        <fullName evidence="2">Uncharacterized protein</fullName>
    </submittedName>
</protein>
<feature type="chain" id="PRO_5044769604" evidence="1">
    <location>
        <begin position="19"/>
        <end position="147"/>
    </location>
</feature>
<feature type="signal peptide" evidence="1">
    <location>
        <begin position="1"/>
        <end position="18"/>
    </location>
</feature>
<dbReference type="Gene3D" id="1.10.2080.10">
    <property type="entry name" value="Insect odorant-binding protein A10/Ejaculatory bulb-specific protein 3"/>
    <property type="match status" value="1"/>
</dbReference>
<dbReference type="EMBL" id="JBDJPC010000007">
    <property type="protein sequence ID" value="KAL1493826.1"/>
    <property type="molecule type" value="Genomic_DNA"/>
</dbReference>
<dbReference type="PANTHER" id="PTHR11257">
    <property type="entry name" value="CHEMOSENSORY PROTEIN-RELATED"/>
    <property type="match status" value="1"/>
</dbReference>
<reference evidence="2 3" key="1">
    <citation type="submission" date="2024-05" db="EMBL/GenBank/DDBJ databases">
        <title>Genetic variation in Jamaican populations of the coffee berry borer (Hypothenemus hampei).</title>
        <authorList>
            <person name="Errbii M."/>
            <person name="Myrie A."/>
        </authorList>
    </citation>
    <scope>NUCLEOTIDE SEQUENCE [LARGE SCALE GENOMIC DNA]</scope>
    <source>
        <strain evidence="2">JA-Hopewell-2020-01-JO</strain>
        <tissue evidence="2">Whole body</tissue>
    </source>
</reference>
<accession>A0ABD1EGU2</accession>
<gene>
    <name evidence="2" type="ORF">ABEB36_009512</name>
</gene>
<evidence type="ECO:0000313" key="2">
    <source>
        <dbReference type="EMBL" id="KAL1493826.1"/>
    </source>
</evidence>
<dbReference type="InterPro" id="IPR005055">
    <property type="entry name" value="A10/PebIII"/>
</dbReference>